<feature type="non-terminal residue" evidence="1">
    <location>
        <position position="1"/>
    </location>
</feature>
<sequence length="75" mass="8969">MVDGIERLLKIYCDNNSTVFYSNNNRNSIKSKFIDIKFLVVKERVQNKQISITYRNKIKLMVYVYILNLLIFPCM</sequence>
<dbReference type="AlphaFoldDB" id="A0A371HN75"/>
<accession>A0A371HN75</accession>
<proteinExistence type="predicted"/>
<dbReference type="OrthoDB" id="1414623at2759"/>
<name>A0A371HN75_MUCPR</name>
<keyword evidence="2" id="KW-1185">Reference proteome</keyword>
<organism evidence="1 2">
    <name type="scientific">Mucuna pruriens</name>
    <name type="common">Velvet bean</name>
    <name type="synonym">Dolichos pruriens</name>
    <dbReference type="NCBI Taxonomy" id="157652"/>
    <lineage>
        <taxon>Eukaryota</taxon>
        <taxon>Viridiplantae</taxon>
        <taxon>Streptophyta</taxon>
        <taxon>Embryophyta</taxon>
        <taxon>Tracheophyta</taxon>
        <taxon>Spermatophyta</taxon>
        <taxon>Magnoliopsida</taxon>
        <taxon>eudicotyledons</taxon>
        <taxon>Gunneridae</taxon>
        <taxon>Pentapetalae</taxon>
        <taxon>rosids</taxon>
        <taxon>fabids</taxon>
        <taxon>Fabales</taxon>
        <taxon>Fabaceae</taxon>
        <taxon>Papilionoideae</taxon>
        <taxon>50 kb inversion clade</taxon>
        <taxon>NPAAA clade</taxon>
        <taxon>indigoferoid/millettioid clade</taxon>
        <taxon>Phaseoleae</taxon>
        <taxon>Mucuna</taxon>
    </lineage>
</organism>
<dbReference type="Proteomes" id="UP000257109">
    <property type="component" value="Unassembled WGS sequence"/>
</dbReference>
<comment type="caution">
    <text evidence="1">The sequence shown here is derived from an EMBL/GenBank/DDBJ whole genome shotgun (WGS) entry which is preliminary data.</text>
</comment>
<protein>
    <recommendedName>
        <fullName evidence="3">Copia protein</fullName>
    </recommendedName>
</protein>
<evidence type="ECO:0000313" key="1">
    <source>
        <dbReference type="EMBL" id="RDY04240.1"/>
    </source>
</evidence>
<reference evidence="1" key="1">
    <citation type="submission" date="2018-05" db="EMBL/GenBank/DDBJ databases">
        <title>Draft genome of Mucuna pruriens seed.</title>
        <authorList>
            <person name="Nnadi N.E."/>
            <person name="Vos R."/>
            <person name="Hasami M.H."/>
            <person name="Devisetty U.K."/>
            <person name="Aguiy J.C."/>
        </authorList>
    </citation>
    <scope>NUCLEOTIDE SEQUENCE [LARGE SCALE GENOMIC DNA]</scope>
    <source>
        <strain evidence="1">JCA_2017</strain>
    </source>
</reference>
<dbReference type="EMBL" id="QJKJ01002120">
    <property type="protein sequence ID" value="RDY04240.1"/>
    <property type="molecule type" value="Genomic_DNA"/>
</dbReference>
<evidence type="ECO:0008006" key="3">
    <source>
        <dbReference type="Google" id="ProtNLM"/>
    </source>
</evidence>
<gene>
    <name evidence="1" type="ORF">CR513_12071</name>
</gene>
<evidence type="ECO:0000313" key="2">
    <source>
        <dbReference type="Proteomes" id="UP000257109"/>
    </source>
</evidence>